<evidence type="ECO:0000259" key="5">
    <source>
        <dbReference type="PROSITE" id="PS50110"/>
    </source>
</evidence>
<dbReference type="InterPro" id="IPR011006">
    <property type="entry name" value="CheY-like_superfamily"/>
</dbReference>
<dbReference type="SUPFAM" id="SSF52172">
    <property type="entry name" value="CheY-like"/>
    <property type="match status" value="1"/>
</dbReference>
<dbReference type="NCBIfam" id="TIGR00254">
    <property type="entry name" value="GGDEF"/>
    <property type="match status" value="1"/>
</dbReference>
<dbReference type="RefSeq" id="WP_126503755.1">
    <property type="nucleotide sequence ID" value="NZ_RXNV01000001.1"/>
</dbReference>
<dbReference type="GO" id="GO:0043709">
    <property type="term" value="P:cell adhesion involved in single-species biofilm formation"/>
    <property type="evidence" value="ECO:0007669"/>
    <property type="project" value="TreeGrafter"/>
</dbReference>
<dbReference type="Proteomes" id="UP000282060">
    <property type="component" value="Unassembled WGS sequence"/>
</dbReference>
<dbReference type="InterPro" id="IPR029787">
    <property type="entry name" value="Nucleotide_cyclase"/>
</dbReference>
<dbReference type="PROSITE" id="PS50887">
    <property type="entry name" value="GGDEF"/>
    <property type="match status" value="1"/>
</dbReference>
<dbReference type="EC" id="2.7.7.65" evidence="2"/>
<accession>A0A3S0IKI3</accession>
<dbReference type="Pfam" id="PF00072">
    <property type="entry name" value="Response_reg"/>
    <property type="match status" value="1"/>
</dbReference>
<dbReference type="PROSITE" id="PS50110">
    <property type="entry name" value="RESPONSE_REGULATORY"/>
    <property type="match status" value="1"/>
</dbReference>
<reference evidence="7 8" key="1">
    <citation type="submission" date="2018-12" db="EMBL/GenBank/DDBJ databases">
        <authorList>
            <person name="Yu L."/>
        </authorList>
    </citation>
    <scope>NUCLEOTIDE SEQUENCE [LARGE SCALE GENOMIC DNA]</scope>
    <source>
        <strain evidence="7 8">HAW-EB5</strain>
    </source>
</reference>
<name>A0A3S0IKI3_9GAMM</name>
<keyword evidence="8" id="KW-1185">Reference proteome</keyword>
<evidence type="ECO:0000256" key="4">
    <source>
        <dbReference type="PROSITE-ProRule" id="PRU00169"/>
    </source>
</evidence>
<evidence type="ECO:0000256" key="1">
    <source>
        <dbReference type="ARBA" id="ARBA00001946"/>
    </source>
</evidence>
<dbReference type="SUPFAM" id="SSF55073">
    <property type="entry name" value="Nucleotide cyclase"/>
    <property type="match status" value="1"/>
</dbReference>
<feature type="modified residue" description="4-aspartylphosphate" evidence="4">
    <location>
        <position position="55"/>
    </location>
</feature>
<evidence type="ECO:0000256" key="2">
    <source>
        <dbReference type="ARBA" id="ARBA00012528"/>
    </source>
</evidence>
<dbReference type="Pfam" id="PF00990">
    <property type="entry name" value="GGDEF"/>
    <property type="match status" value="1"/>
</dbReference>
<dbReference type="InterPro" id="IPR000160">
    <property type="entry name" value="GGDEF_dom"/>
</dbReference>
<sequence length="302" mass="33962">MNDLPTILIVDDTRTNIQLLAGCLKKDYRLKIAMNGQRCLELARTAPLPDLILLDVVMPEMDGYEVCRKLKANPHTQHVPVIFVTGRDSDDEEEYGLQLGAVDYITKPIRPAIVTARVSTQIMLKQKSDELRNMALHDQLTQLYNRHFLIEAANQKMAESIRHSNPLSILMIDIDHFKQVNDQFGHQAGDSVLQAVAKVLAESNRKEDVVARFGGEEFVALFEHCSIDSAEEKAEMLRDKIEKLMPAGIPVTASFGVAELRPNEETFEQLLARADEAVYRAKELGRNRVVPATIQLSCDENL</sequence>
<feature type="domain" description="Response regulatory" evidence="5">
    <location>
        <begin position="6"/>
        <end position="122"/>
    </location>
</feature>
<dbReference type="CDD" id="cd19920">
    <property type="entry name" value="REC_PA4781-like"/>
    <property type="match status" value="1"/>
</dbReference>
<dbReference type="PANTHER" id="PTHR45138">
    <property type="entry name" value="REGULATORY COMPONENTS OF SENSORY TRANSDUCTION SYSTEM"/>
    <property type="match status" value="1"/>
</dbReference>
<dbReference type="FunFam" id="3.30.70.270:FF:000001">
    <property type="entry name" value="Diguanylate cyclase domain protein"/>
    <property type="match status" value="1"/>
</dbReference>
<comment type="catalytic activity">
    <reaction evidence="3">
        <text>2 GTP = 3',3'-c-di-GMP + 2 diphosphate</text>
        <dbReference type="Rhea" id="RHEA:24898"/>
        <dbReference type="ChEBI" id="CHEBI:33019"/>
        <dbReference type="ChEBI" id="CHEBI:37565"/>
        <dbReference type="ChEBI" id="CHEBI:58805"/>
        <dbReference type="EC" id="2.7.7.65"/>
    </reaction>
</comment>
<protein>
    <recommendedName>
        <fullName evidence="2">diguanylate cyclase</fullName>
        <ecNumber evidence="2">2.7.7.65</ecNumber>
    </recommendedName>
</protein>
<evidence type="ECO:0000259" key="6">
    <source>
        <dbReference type="PROSITE" id="PS50887"/>
    </source>
</evidence>
<evidence type="ECO:0000313" key="8">
    <source>
        <dbReference type="Proteomes" id="UP000282060"/>
    </source>
</evidence>
<proteinExistence type="predicted"/>
<dbReference type="EMBL" id="RXNV01000001">
    <property type="protein sequence ID" value="RTR34478.1"/>
    <property type="molecule type" value="Genomic_DNA"/>
</dbReference>
<evidence type="ECO:0000313" key="7">
    <source>
        <dbReference type="EMBL" id="RTR34478.1"/>
    </source>
</evidence>
<dbReference type="GO" id="GO:0000160">
    <property type="term" value="P:phosphorelay signal transduction system"/>
    <property type="evidence" value="ECO:0007669"/>
    <property type="project" value="InterPro"/>
</dbReference>
<evidence type="ECO:0000256" key="3">
    <source>
        <dbReference type="ARBA" id="ARBA00034247"/>
    </source>
</evidence>
<dbReference type="SMART" id="SM00448">
    <property type="entry name" value="REC"/>
    <property type="match status" value="1"/>
</dbReference>
<dbReference type="InterPro" id="IPR001789">
    <property type="entry name" value="Sig_transdc_resp-reg_receiver"/>
</dbReference>
<dbReference type="GO" id="GO:1902201">
    <property type="term" value="P:negative regulation of bacterial-type flagellum-dependent cell motility"/>
    <property type="evidence" value="ECO:0007669"/>
    <property type="project" value="TreeGrafter"/>
</dbReference>
<dbReference type="GO" id="GO:0052621">
    <property type="term" value="F:diguanylate cyclase activity"/>
    <property type="evidence" value="ECO:0007669"/>
    <property type="project" value="UniProtKB-EC"/>
</dbReference>
<dbReference type="AlphaFoldDB" id="A0A3S0IKI3"/>
<dbReference type="InterPro" id="IPR043128">
    <property type="entry name" value="Rev_trsase/Diguanyl_cyclase"/>
</dbReference>
<dbReference type="PANTHER" id="PTHR45138:SF9">
    <property type="entry name" value="DIGUANYLATE CYCLASE DGCM-RELATED"/>
    <property type="match status" value="1"/>
</dbReference>
<dbReference type="SMART" id="SM00267">
    <property type="entry name" value="GGDEF"/>
    <property type="match status" value="1"/>
</dbReference>
<feature type="domain" description="GGDEF" evidence="6">
    <location>
        <begin position="165"/>
        <end position="294"/>
    </location>
</feature>
<dbReference type="GO" id="GO:0005886">
    <property type="term" value="C:plasma membrane"/>
    <property type="evidence" value="ECO:0007669"/>
    <property type="project" value="TreeGrafter"/>
</dbReference>
<keyword evidence="4" id="KW-0597">Phosphoprotein</keyword>
<comment type="caution">
    <text evidence="7">The sequence shown here is derived from an EMBL/GenBank/DDBJ whole genome shotgun (WGS) entry which is preliminary data.</text>
</comment>
<dbReference type="OrthoDB" id="9812260at2"/>
<dbReference type="InterPro" id="IPR050469">
    <property type="entry name" value="Diguanylate_Cyclase"/>
</dbReference>
<organism evidence="7 8">
    <name type="scientific">Shewanella atlantica</name>
    <dbReference type="NCBI Taxonomy" id="271099"/>
    <lineage>
        <taxon>Bacteria</taxon>
        <taxon>Pseudomonadati</taxon>
        <taxon>Pseudomonadota</taxon>
        <taxon>Gammaproteobacteria</taxon>
        <taxon>Alteromonadales</taxon>
        <taxon>Shewanellaceae</taxon>
        <taxon>Shewanella</taxon>
    </lineage>
</organism>
<comment type="cofactor">
    <cofactor evidence="1">
        <name>Mg(2+)</name>
        <dbReference type="ChEBI" id="CHEBI:18420"/>
    </cofactor>
</comment>
<gene>
    <name evidence="7" type="ORF">EKG39_02040</name>
</gene>
<dbReference type="Gene3D" id="3.30.70.270">
    <property type="match status" value="1"/>
</dbReference>
<dbReference type="Gene3D" id="3.40.50.2300">
    <property type="match status" value="1"/>
</dbReference>
<dbReference type="CDD" id="cd01949">
    <property type="entry name" value="GGDEF"/>
    <property type="match status" value="1"/>
</dbReference>